<proteinExistence type="predicted"/>
<keyword evidence="1" id="KW-0732">Signal</keyword>
<feature type="compositionally biased region" description="Basic and acidic residues" evidence="2">
    <location>
        <begin position="102"/>
        <end position="115"/>
    </location>
</feature>
<reference evidence="3 4" key="1">
    <citation type="submission" date="2017-02" db="EMBL/GenBank/DDBJ databases">
        <title>Natronthermophilus aegyptiacus gen. nov.,sp. nov., an aerobic, extremely halophilic alkalithermophilic archaeon isolated from the athalassohaline Wadi An Natrun, Egypt.</title>
        <authorList>
            <person name="Zhao B."/>
        </authorList>
    </citation>
    <scope>NUCLEOTIDE SEQUENCE [LARGE SCALE GENOMIC DNA]</scope>
    <source>
        <strain evidence="3 4">CGMCC 1.3597</strain>
    </source>
</reference>
<accession>A0A202E9R3</accession>
<dbReference type="AlphaFoldDB" id="A0A202E9R3"/>
<feature type="compositionally biased region" description="Acidic residues" evidence="2">
    <location>
        <begin position="156"/>
        <end position="167"/>
    </location>
</feature>
<gene>
    <name evidence="3" type="ORF">B2G88_11395</name>
</gene>
<evidence type="ECO:0000313" key="4">
    <source>
        <dbReference type="Proteomes" id="UP000196084"/>
    </source>
</evidence>
<protein>
    <submittedName>
        <fullName evidence="3">PGF-CTERM sorting domain-containing protein</fullName>
    </submittedName>
</protein>
<evidence type="ECO:0000313" key="3">
    <source>
        <dbReference type="EMBL" id="OVE84957.1"/>
    </source>
</evidence>
<keyword evidence="4" id="KW-1185">Reference proteome</keyword>
<feature type="region of interest" description="Disordered" evidence="2">
    <location>
        <begin position="101"/>
        <end position="208"/>
    </location>
</feature>
<feature type="compositionally biased region" description="Acidic residues" evidence="2">
    <location>
        <begin position="118"/>
        <end position="128"/>
    </location>
</feature>
<name>A0A202E9R3_9EURY</name>
<evidence type="ECO:0000256" key="1">
    <source>
        <dbReference type="ARBA" id="ARBA00022729"/>
    </source>
</evidence>
<sequence>MLATLGCLSVSAVPAAASARTDEADCELTEIATAMSGDEVIATEEVPKAWWDQVERSRDVADELSAELADKPWFERTGRSLGEDEICDRNAFVVTVYTSDEEAARSELEDSRDGVPIDIDEVSDDEGPEPLGGSMDGAGDEDDDNESTDDDRPAENETDASDDDLNGESDSLNETTSGDDGANSSDANAVDNETDTAGDSDSIPGFGVLGTLAGLGGVGYVLANRDRDDHA</sequence>
<comment type="caution">
    <text evidence="3">The sequence shown here is derived from an EMBL/GenBank/DDBJ whole genome shotgun (WGS) entry which is preliminary data.</text>
</comment>
<feature type="compositionally biased region" description="Acidic residues" evidence="2">
    <location>
        <begin position="138"/>
        <end position="149"/>
    </location>
</feature>
<organism evidence="3 4">
    <name type="scientific">Natronolimnobius baerhuensis</name>
    <dbReference type="NCBI Taxonomy" id="253108"/>
    <lineage>
        <taxon>Archaea</taxon>
        <taxon>Methanobacteriati</taxon>
        <taxon>Methanobacteriota</taxon>
        <taxon>Stenosarchaea group</taxon>
        <taxon>Halobacteria</taxon>
        <taxon>Halobacteriales</taxon>
        <taxon>Natrialbaceae</taxon>
        <taxon>Natronolimnobius</taxon>
    </lineage>
</organism>
<feature type="compositionally biased region" description="Polar residues" evidence="2">
    <location>
        <begin position="168"/>
        <end position="187"/>
    </location>
</feature>
<dbReference type="GO" id="GO:0030115">
    <property type="term" value="C:S-layer"/>
    <property type="evidence" value="ECO:0007669"/>
    <property type="project" value="UniProtKB-SubCell"/>
</dbReference>
<evidence type="ECO:0000256" key="2">
    <source>
        <dbReference type="SAM" id="MobiDB-lite"/>
    </source>
</evidence>
<dbReference type="EMBL" id="MWPH01000002">
    <property type="protein sequence ID" value="OVE84957.1"/>
    <property type="molecule type" value="Genomic_DNA"/>
</dbReference>
<dbReference type="NCBIfam" id="TIGR04126">
    <property type="entry name" value="PGF_CTERM"/>
    <property type="match status" value="1"/>
</dbReference>
<dbReference type="Proteomes" id="UP000196084">
    <property type="component" value="Unassembled WGS sequence"/>
</dbReference>
<dbReference type="InterPro" id="IPR026371">
    <property type="entry name" value="PGF_CTERM"/>
</dbReference>
<dbReference type="GO" id="GO:0005886">
    <property type="term" value="C:plasma membrane"/>
    <property type="evidence" value="ECO:0007669"/>
    <property type="project" value="UniProtKB-SubCell"/>
</dbReference>